<dbReference type="EMBL" id="BMED01000003">
    <property type="protein sequence ID" value="GGC84692.1"/>
    <property type="molecule type" value="Genomic_DNA"/>
</dbReference>
<dbReference type="Gene3D" id="1.10.260.40">
    <property type="entry name" value="lambda repressor-like DNA-binding domains"/>
    <property type="match status" value="1"/>
</dbReference>
<dbReference type="SUPFAM" id="SSF47413">
    <property type="entry name" value="lambda repressor-like DNA-binding domains"/>
    <property type="match status" value="1"/>
</dbReference>
<evidence type="ECO:0000256" key="1">
    <source>
        <dbReference type="ARBA" id="ARBA00007227"/>
    </source>
</evidence>
<comment type="similarity">
    <text evidence="1">Belongs to the short-chain fatty acyl-CoA assimilation regulator (ScfR) family.</text>
</comment>
<evidence type="ECO:0000313" key="3">
    <source>
        <dbReference type="EMBL" id="GGC84692.1"/>
    </source>
</evidence>
<dbReference type="InterPro" id="IPR001387">
    <property type="entry name" value="Cro/C1-type_HTH"/>
</dbReference>
<dbReference type="PANTHER" id="PTHR43236:SF2">
    <property type="entry name" value="BLL0069 PROTEIN"/>
    <property type="match status" value="1"/>
</dbReference>
<sequence>MQKTLHSSTIKAALVELGWSQKELAEKVGVTAQAVTNWMKGSDFPRPDKLLKLAMLLKLNFTELVAPEANSPIVAFRKKAGAKTTDAHRLKAMAMGAMLKPLVPYLPKLKALRTKINAPSLEYRAMQNAAKAVREKLGIGMQAPLLYQHIIGEFAANDAIIVPAMWGQKLRHENALHILLPEEQVTFIYLNLDTHIEDFKFWMAHELAHVYTPELAGTENGEDFADAFAGALLFPEDVAEGAYNEALKKHTQHSELGVLQRYAAKHQISMYTVYCEIENYAEANGLPKLKTKQQEIHAARNGNRGELVSEILFKPLPPDPSALIACAQSIFQSHFFEAMRRMLRENGTGAGYLQQVLDVSIHDGAALHAELLR</sequence>
<dbReference type="RefSeq" id="WP_188567370.1">
    <property type="nucleotide sequence ID" value="NZ_BMED01000003.1"/>
</dbReference>
<dbReference type="Proteomes" id="UP000637423">
    <property type="component" value="Unassembled WGS sequence"/>
</dbReference>
<evidence type="ECO:0000259" key="2">
    <source>
        <dbReference type="PROSITE" id="PS50943"/>
    </source>
</evidence>
<dbReference type="InterPro" id="IPR010982">
    <property type="entry name" value="Lambda_DNA-bd_dom_sf"/>
</dbReference>
<evidence type="ECO:0000313" key="4">
    <source>
        <dbReference type="Proteomes" id="UP000637423"/>
    </source>
</evidence>
<reference evidence="3" key="2">
    <citation type="submission" date="2020-09" db="EMBL/GenBank/DDBJ databases">
        <authorList>
            <person name="Sun Q."/>
            <person name="Zhou Y."/>
        </authorList>
    </citation>
    <scope>NUCLEOTIDE SEQUENCE</scope>
    <source>
        <strain evidence="3">CGMCC 1.10998</strain>
    </source>
</reference>
<proteinExistence type="inferred from homology"/>
<comment type="caution">
    <text evidence="3">The sequence shown here is derived from an EMBL/GenBank/DDBJ whole genome shotgun (WGS) entry which is preliminary data.</text>
</comment>
<dbReference type="Pfam" id="PF06114">
    <property type="entry name" value="Peptidase_M78"/>
    <property type="match status" value="1"/>
</dbReference>
<protein>
    <submittedName>
        <fullName evidence="3">DNA-binding protein</fullName>
    </submittedName>
</protein>
<name>A0A916XN53_9BURK</name>
<dbReference type="SMART" id="SM00530">
    <property type="entry name" value="HTH_XRE"/>
    <property type="match status" value="1"/>
</dbReference>
<dbReference type="PANTHER" id="PTHR43236">
    <property type="entry name" value="ANTITOXIN HIGA1"/>
    <property type="match status" value="1"/>
</dbReference>
<dbReference type="InterPro" id="IPR052345">
    <property type="entry name" value="Rad_response_metalloprotease"/>
</dbReference>
<accession>A0A916XN53</accession>
<dbReference type="Pfam" id="PF01381">
    <property type="entry name" value="HTH_3"/>
    <property type="match status" value="1"/>
</dbReference>
<dbReference type="PROSITE" id="PS50943">
    <property type="entry name" value="HTH_CROC1"/>
    <property type="match status" value="1"/>
</dbReference>
<reference evidence="3" key="1">
    <citation type="journal article" date="2014" name="Int. J. Syst. Evol. Microbiol.">
        <title>Complete genome sequence of Corynebacterium casei LMG S-19264T (=DSM 44701T), isolated from a smear-ripened cheese.</title>
        <authorList>
            <consortium name="US DOE Joint Genome Institute (JGI-PGF)"/>
            <person name="Walter F."/>
            <person name="Albersmeier A."/>
            <person name="Kalinowski J."/>
            <person name="Ruckert C."/>
        </authorList>
    </citation>
    <scope>NUCLEOTIDE SEQUENCE</scope>
    <source>
        <strain evidence="3">CGMCC 1.10998</strain>
    </source>
</reference>
<keyword evidence="3" id="KW-0238">DNA-binding</keyword>
<dbReference type="InterPro" id="IPR010359">
    <property type="entry name" value="IrrE_HExxH"/>
</dbReference>
<dbReference type="AlphaFoldDB" id="A0A916XN53"/>
<feature type="domain" description="HTH cro/C1-type" evidence="2">
    <location>
        <begin position="10"/>
        <end position="64"/>
    </location>
</feature>
<gene>
    <name evidence="3" type="ORF">GCM10011396_35010</name>
</gene>
<keyword evidence="4" id="KW-1185">Reference proteome</keyword>
<dbReference type="CDD" id="cd00093">
    <property type="entry name" value="HTH_XRE"/>
    <property type="match status" value="1"/>
</dbReference>
<organism evidence="3 4">
    <name type="scientific">Undibacterium terreum</name>
    <dbReference type="NCBI Taxonomy" id="1224302"/>
    <lineage>
        <taxon>Bacteria</taxon>
        <taxon>Pseudomonadati</taxon>
        <taxon>Pseudomonadota</taxon>
        <taxon>Betaproteobacteria</taxon>
        <taxon>Burkholderiales</taxon>
        <taxon>Oxalobacteraceae</taxon>
        <taxon>Undibacterium</taxon>
    </lineage>
</organism>
<dbReference type="GO" id="GO:0003677">
    <property type="term" value="F:DNA binding"/>
    <property type="evidence" value="ECO:0007669"/>
    <property type="project" value="UniProtKB-KW"/>
</dbReference>